<dbReference type="PANTHER" id="PTHR39430">
    <property type="entry name" value="MEMBRANE-ASSOCIATED PROTEASE-RELATED"/>
    <property type="match status" value="1"/>
</dbReference>
<feature type="transmembrane region" description="Helical" evidence="1">
    <location>
        <begin position="189"/>
        <end position="206"/>
    </location>
</feature>
<protein>
    <recommendedName>
        <fullName evidence="2">CAAX prenyl protease 2/Lysostaphin resistance protein A-like domain-containing protein</fullName>
    </recommendedName>
</protein>
<keyword evidence="1" id="KW-0812">Transmembrane</keyword>
<name>A0A3B0VR35_9ZZZZ</name>
<dbReference type="GO" id="GO:0080120">
    <property type="term" value="P:CAAX-box protein maturation"/>
    <property type="evidence" value="ECO:0007669"/>
    <property type="project" value="UniProtKB-ARBA"/>
</dbReference>
<organism evidence="3">
    <name type="scientific">hydrothermal vent metagenome</name>
    <dbReference type="NCBI Taxonomy" id="652676"/>
    <lineage>
        <taxon>unclassified sequences</taxon>
        <taxon>metagenomes</taxon>
        <taxon>ecological metagenomes</taxon>
    </lineage>
</organism>
<proteinExistence type="predicted"/>
<keyword evidence="1" id="KW-1133">Transmembrane helix</keyword>
<feature type="transmembrane region" description="Helical" evidence="1">
    <location>
        <begin position="151"/>
        <end position="169"/>
    </location>
</feature>
<dbReference type="Pfam" id="PF02517">
    <property type="entry name" value="Rce1-like"/>
    <property type="match status" value="1"/>
</dbReference>
<sequence length="301" mass="33795">MENEIKATQFLDQVRLGQTEWFRYLFGFSLTLFFWLILGGLFVAIPALWATVDGNPETAVNLETGLAIGVDPIITYIALNLSFGMLIVGVFVAIRFVHERPFRTLITPWQQINWRRVGQGFSLWLLLVALASGVEYLLNPDIYTFVLNPRRFIPFALAVLLLTPMQTTAEELLFRGYLLQATGHLSRNFWLLALINGTIFMAPHLGNPELAADAILLPLYYFSFGAFFAFITLRDNSAELAIGAHAANNLYAALFANYANSALQTESILLVTELDAPFGLIAFWVTAVIFYTALLRTKIER</sequence>
<dbReference type="AlphaFoldDB" id="A0A3B0VR35"/>
<reference evidence="3" key="1">
    <citation type="submission" date="2018-06" db="EMBL/GenBank/DDBJ databases">
        <authorList>
            <person name="Zhirakovskaya E."/>
        </authorList>
    </citation>
    <scope>NUCLEOTIDE SEQUENCE</scope>
</reference>
<evidence type="ECO:0000256" key="1">
    <source>
        <dbReference type="SAM" id="Phobius"/>
    </source>
</evidence>
<feature type="domain" description="CAAX prenyl protease 2/Lysostaphin resistance protein A-like" evidence="2">
    <location>
        <begin position="155"/>
        <end position="250"/>
    </location>
</feature>
<dbReference type="PANTHER" id="PTHR39430:SF1">
    <property type="entry name" value="PROTEASE"/>
    <property type="match status" value="1"/>
</dbReference>
<keyword evidence="1" id="KW-0472">Membrane</keyword>
<feature type="transmembrane region" description="Helical" evidence="1">
    <location>
        <begin position="73"/>
        <end position="97"/>
    </location>
</feature>
<gene>
    <name evidence="3" type="ORF">MNBD_CHLOROFLEXI01-3087</name>
</gene>
<feature type="transmembrane region" description="Helical" evidence="1">
    <location>
        <begin position="240"/>
        <end position="258"/>
    </location>
</feature>
<feature type="transmembrane region" description="Helical" evidence="1">
    <location>
        <begin position="117"/>
        <end position="139"/>
    </location>
</feature>
<evidence type="ECO:0000259" key="2">
    <source>
        <dbReference type="Pfam" id="PF02517"/>
    </source>
</evidence>
<dbReference type="InterPro" id="IPR003675">
    <property type="entry name" value="Rce1/LyrA-like_dom"/>
</dbReference>
<dbReference type="EMBL" id="UOEU01000933">
    <property type="protein sequence ID" value="VAW42593.1"/>
    <property type="molecule type" value="Genomic_DNA"/>
</dbReference>
<feature type="transmembrane region" description="Helical" evidence="1">
    <location>
        <begin position="212"/>
        <end position="233"/>
    </location>
</feature>
<evidence type="ECO:0000313" key="3">
    <source>
        <dbReference type="EMBL" id="VAW42593.1"/>
    </source>
</evidence>
<feature type="transmembrane region" description="Helical" evidence="1">
    <location>
        <begin position="278"/>
        <end position="295"/>
    </location>
</feature>
<accession>A0A3B0VR35</accession>
<feature type="transmembrane region" description="Helical" evidence="1">
    <location>
        <begin position="21"/>
        <end position="49"/>
    </location>
</feature>
<dbReference type="GO" id="GO:0004175">
    <property type="term" value="F:endopeptidase activity"/>
    <property type="evidence" value="ECO:0007669"/>
    <property type="project" value="UniProtKB-ARBA"/>
</dbReference>